<reference evidence="1" key="1">
    <citation type="submission" date="2023-07" db="EMBL/GenBank/DDBJ databases">
        <title>Chromosome-level genome assembly of Artemia franciscana.</title>
        <authorList>
            <person name="Jo E."/>
        </authorList>
    </citation>
    <scope>NUCLEOTIDE SEQUENCE</scope>
    <source>
        <tissue evidence="1">Whole body</tissue>
    </source>
</reference>
<comment type="caution">
    <text evidence="1">The sequence shown here is derived from an EMBL/GenBank/DDBJ whole genome shotgun (WGS) entry which is preliminary data.</text>
</comment>
<gene>
    <name evidence="1" type="ORF">QYM36_016989</name>
</gene>
<dbReference type="EMBL" id="JAVRJZ010000021">
    <property type="protein sequence ID" value="KAK2704781.1"/>
    <property type="molecule type" value="Genomic_DNA"/>
</dbReference>
<protein>
    <submittedName>
        <fullName evidence="1">Uncharacterized protein</fullName>
    </submittedName>
</protein>
<proteinExistence type="predicted"/>
<accession>A0AA88HC61</accession>
<evidence type="ECO:0000313" key="2">
    <source>
        <dbReference type="Proteomes" id="UP001187531"/>
    </source>
</evidence>
<evidence type="ECO:0000313" key="1">
    <source>
        <dbReference type="EMBL" id="KAK2704781.1"/>
    </source>
</evidence>
<keyword evidence="2" id="KW-1185">Reference proteome</keyword>
<dbReference type="AlphaFoldDB" id="A0AA88HC61"/>
<sequence length="69" mass="8146">MWSPPPDLLPEKSALSEFYGLPYREIPVINIENRTCESENWHVECTGRQDERRDSLAQLFLSITWPKVR</sequence>
<name>A0AA88HC61_ARTSF</name>
<organism evidence="1 2">
    <name type="scientific">Artemia franciscana</name>
    <name type="common">Brine shrimp</name>
    <name type="synonym">Artemia sanfranciscana</name>
    <dbReference type="NCBI Taxonomy" id="6661"/>
    <lineage>
        <taxon>Eukaryota</taxon>
        <taxon>Metazoa</taxon>
        <taxon>Ecdysozoa</taxon>
        <taxon>Arthropoda</taxon>
        <taxon>Crustacea</taxon>
        <taxon>Branchiopoda</taxon>
        <taxon>Anostraca</taxon>
        <taxon>Artemiidae</taxon>
        <taxon>Artemia</taxon>
    </lineage>
</organism>
<dbReference type="Proteomes" id="UP001187531">
    <property type="component" value="Unassembled WGS sequence"/>
</dbReference>